<evidence type="ECO:0000256" key="1">
    <source>
        <dbReference type="SAM" id="MobiDB-lite"/>
    </source>
</evidence>
<dbReference type="EMBL" id="CP036498">
    <property type="protein sequence ID" value="QUS40651.1"/>
    <property type="molecule type" value="Genomic_DNA"/>
</dbReference>
<organism evidence="3 4">
    <name type="scientific">Tardiphaga alba</name>
    <dbReference type="NCBI Taxonomy" id="340268"/>
    <lineage>
        <taxon>Bacteria</taxon>
        <taxon>Pseudomonadati</taxon>
        <taxon>Pseudomonadota</taxon>
        <taxon>Alphaproteobacteria</taxon>
        <taxon>Hyphomicrobiales</taxon>
        <taxon>Nitrobacteraceae</taxon>
        <taxon>Tardiphaga</taxon>
    </lineage>
</organism>
<gene>
    <name evidence="3" type="ORF">RPMA_18800</name>
</gene>
<feature type="signal peptide" evidence="2">
    <location>
        <begin position="1"/>
        <end position="24"/>
    </location>
</feature>
<proteinExistence type="predicted"/>
<name>A0ABX8AA68_9BRAD</name>
<accession>A0ABX8AA68</accession>
<feature type="compositionally biased region" description="Low complexity" evidence="1">
    <location>
        <begin position="39"/>
        <end position="51"/>
    </location>
</feature>
<evidence type="ECO:0000256" key="2">
    <source>
        <dbReference type="SAM" id="SignalP"/>
    </source>
</evidence>
<feature type="chain" id="PRO_5047074116" evidence="2">
    <location>
        <begin position="25"/>
        <end position="98"/>
    </location>
</feature>
<reference evidence="3 4" key="1">
    <citation type="submission" date="2019-02" db="EMBL/GenBank/DDBJ databases">
        <title>Emended description of the genus Rhodopseudomonas and description of Rhodopseudomonas albus sp. nov., a non-phototrophic, heavy-metal-tolerant bacterium isolated from garden soil.</title>
        <authorList>
            <person name="Bao Z."/>
            <person name="Cao W.W."/>
            <person name="Sato Y."/>
            <person name="Nishizawa T."/>
            <person name="Zhao J."/>
            <person name="Guo Y."/>
            <person name="Ohta H."/>
        </authorList>
    </citation>
    <scope>NUCLEOTIDE SEQUENCE [LARGE SCALE GENOMIC DNA]</scope>
    <source>
        <strain evidence="3 4">SK50-23</strain>
    </source>
</reference>
<feature type="compositionally biased region" description="Gly residues" evidence="1">
    <location>
        <begin position="27"/>
        <end position="38"/>
    </location>
</feature>
<feature type="region of interest" description="Disordered" evidence="1">
    <location>
        <begin position="27"/>
        <end position="86"/>
    </location>
</feature>
<evidence type="ECO:0000313" key="3">
    <source>
        <dbReference type="EMBL" id="QUS40651.1"/>
    </source>
</evidence>
<dbReference type="Proteomes" id="UP000682843">
    <property type="component" value="Chromosome"/>
</dbReference>
<dbReference type="RefSeq" id="WP_211909237.1">
    <property type="nucleotide sequence ID" value="NZ_CP036498.1"/>
</dbReference>
<keyword evidence="4" id="KW-1185">Reference proteome</keyword>
<protein>
    <submittedName>
        <fullName evidence="3">Uncharacterized protein</fullName>
    </submittedName>
</protein>
<evidence type="ECO:0000313" key="4">
    <source>
        <dbReference type="Proteomes" id="UP000682843"/>
    </source>
</evidence>
<keyword evidence="2" id="KW-0732">Signal</keyword>
<sequence>MAHTSRFVAGLAAVLLLSPGAVLAQSGGAGGGAAGGTAGTNSAGTANASGGRAPAGITTGASGTGQPSYDGKPSTGNDLVDKQDRDVDRKVKNICKGC</sequence>